<dbReference type="AlphaFoldDB" id="A0A370TGT6"/>
<dbReference type="GO" id="GO:0047372">
    <property type="term" value="F:monoacylglycerol lipase activity"/>
    <property type="evidence" value="ECO:0007669"/>
    <property type="project" value="TreeGrafter"/>
</dbReference>
<comment type="caution">
    <text evidence="2">The sequence shown here is derived from an EMBL/GenBank/DDBJ whole genome shotgun (WGS) entry which is preliminary data.</text>
</comment>
<dbReference type="STRING" id="2656787.A0A370TGT6"/>
<dbReference type="Pfam" id="PF00561">
    <property type="entry name" value="Abhydrolase_1"/>
    <property type="match status" value="1"/>
</dbReference>
<dbReference type="RefSeq" id="XP_031867390.1">
    <property type="nucleotide sequence ID" value="XM_032016159.1"/>
</dbReference>
<dbReference type="InterPro" id="IPR050266">
    <property type="entry name" value="AB_hydrolase_sf"/>
</dbReference>
<dbReference type="Proteomes" id="UP000254866">
    <property type="component" value="Unassembled WGS sequence"/>
</dbReference>
<dbReference type="PANTHER" id="PTHR43798">
    <property type="entry name" value="MONOACYLGLYCEROL LIPASE"/>
    <property type="match status" value="1"/>
</dbReference>
<name>A0A370TGT6_9HELO</name>
<dbReference type="SUPFAM" id="SSF53474">
    <property type="entry name" value="alpha/beta-Hydrolases"/>
    <property type="match status" value="1"/>
</dbReference>
<sequence length="320" mass="35526">MQSFRTNDNVTIKYIDTGLLGGGEDLQKPLLMLIHGFTGSSAVWQRNIPSLSKEYRVIAPDLRGHGDSDKCRHGYQVMRLAKDLRELVLLFEDPEAVDSKQKLWKAVGGSLGCSILWCYASLFTTNPFTHMVFVDQSPLQNSDPTSGWDHRFCNRSMNNALALSSFQTTLALSPATAHRGTIAACLSYLAYPLPTDIQTSAERTSDEEFFLREAMKGDPWWYGKLMADHTALDWRHAIQASFGPGSGSTTKVLVIASTRSGCFPSAGPITVAGLVNDGAEEKRAKRVVVHWGGHWLYWEGPERFARMCLEFFGDLEVVDA</sequence>
<keyword evidence="3" id="KW-1185">Reference proteome</keyword>
<dbReference type="GO" id="GO:0046464">
    <property type="term" value="P:acylglycerol catabolic process"/>
    <property type="evidence" value="ECO:0007669"/>
    <property type="project" value="TreeGrafter"/>
</dbReference>
<proteinExistence type="predicted"/>
<dbReference type="PANTHER" id="PTHR43798:SF33">
    <property type="entry name" value="HYDROLASE, PUTATIVE (AFU_ORTHOLOGUE AFUA_2G14860)-RELATED"/>
    <property type="match status" value="1"/>
</dbReference>
<accession>A0A370TGT6</accession>
<dbReference type="InterPro" id="IPR000073">
    <property type="entry name" value="AB_hydrolase_1"/>
</dbReference>
<dbReference type="GeneID" id="43600385"/>
<evidence type="ECO:0000259" key="1">
    <source>
        <dbReference type="Pfam" id="PF00561"/>
    </source>
</evidence>
<gene>
    <name evidence="2" type="ORF">BP5553_07536</name>
</gene>
<evidence type="ECO:0000313" key="2">
    <source>
        <dbReference type="EMBL" id="RDL34408.1"/>
    </source>
</evidence>
<evidence type="ECO:0000313" key="3">
    <source>
        <dbReference type="Proteomes" id="UP000254866"/>
    </source>
</evidence>
<dbReference type="InterPro" id="IPR029058">
    <property type="entry name" value="AB_hydrolase_fold"/>
</dbReference>
<organism evidence="2 3">
    <name type="scientific">Venustampulla echinocandica</name>
    <dbReference type="NCBI Taxonomy" id="2656787"/>
    <lineage>
        <taxon>Eukaryota</taxon>
        <taxon>Fungi</taxon>
        <taxon>Dikarya</taxon>
        <taxon>Ascomycota</taxon>
        <taxon>Pezizomycotina</taxon>
        <taxon>Leotiomycetes</taxon>
        <taxon>Helotiales</taxon>
        <taxon>Pleuroascaceae</taxon>
        <taxon>Venustampulla</taxon>
    </lineage>
</organism>
<dbReference type="EMBL" id="NPIC01000007">
    <property type="protein sequence ID" value="RDL34408.1"/>
    <property type="molecule type" value="Genomic_DNA"/>
</dbReference>
<dbReference type="GO" id="GO:0016020">
    <property type="term" value="C:membrane"/>
    <property type="evidence" value="ECO:0007669"/>
    <property type="project" value="TreeGrafter"/>
</dbReference>
<feature type="domain" description="AB hydrolase-1" evidence="1">
    <location>
        <begin position="29"/>
        <end position="301"/>
    </location>
</feature>
<dbReference type="OrthoDB" id="2498029at2759"/>
<reference evidence="2 3" key="1">
    <citation type="journal article" date="2018" name="IMA Fungus">
        <title>IMA Genome-F 9: Draft genome sequence of Annulohypoxylon stygium, Aspergillus mulundensis, Berkeleyomyces basicola (syn. Thielaviopsis basicola), Ceratocystis smalleyi, two Cercospora beticola strains, Coleophoma cylindrospora, Fusarium fracticaudum, Phialophora cf. hyalina, and Morchella septimelata.</title>
        <authorList>
            <person name="Wingfield B.D."/>
            <person name="Bills G.F."/>
            <person name="Dong Y."/>
            <person name="Huang W."/>
            <person name="Nel W.J."/>
            <person name="Swalarsk-Parry B.S."/>
            <person name="Vaghefi N."/>
            <person name="Wilken P.M."/>
            <person name="An Z."/>
            <person name="de Beer Z.W."/>
            <person name="De Vos L."/>
            <person name="Chen L."/>
            <person name="Duong T.A."/>
            <person name="Gao Y."/>
            <person name="Hammerbacher A."/>
            <person name="Kikkert J.R."/>
            <person name="Li Y."/>
            <person name="Li H."/>
            <person name="Li K."/>
            <person name="Li Q."/>
            <person name="Liu X."/>
            <person name="Ma X."/>
            <person name="Naidoo K."/>
            <person name="Pethybridge S.J."/>
            <person name="Sun J."/>
            <person name="Steenkamp E.T."/>
            <person name="van der Nest M.A."/>
            <person name="van Wyk S."/>
            <person name="Wingfield M.J."/>
            <person name="Xiong C."/>
            <person name="Yue Q."/>
            <person name="Zhang X."/>
        </authorList>
    </citation>
    <scope>NUCLEOTIDE SEQUENCE [LARGE SCALE GENOMIC DNA]</scope>
    <source>
        <strain evidence="2 3">BP 5553</strain>
    </source>
</reference>
<protein>
    <recommendedName>
        <fullName evidence="1">AB hydrolase-1 domain-containing protein</fullName>
    </recommendedName>
</protein>
<dbReference type="Gene3D" id="3.40.50.1820">
    <property type="entry name" value="alpha/beta hydrolase"/>
    <property type="match status" value="1"/>
</dbReference>